<dbReference type="Gene3D" id="2.30.40.10">
    <property type="entry name" value="Urease, subunit C, domain 1"/>
    <property type="match status" value="1"/>
</dbReference>
<dbReference type="Pfam" id="PF07969">
    <property type="entry name" value="Amidohydro_3"/>
    <property type="match status" value="1"/>
</dbReference>
<dbReference type="InterPro" id="IPR051781">
    <property type="entry name" value="Metallo-dep_Hydrolase"/>
</dbReference>
<feature type="signal peptide" evidence="1">
    <location>
        <begin position="1"/>
        <end position="28"/>
    </location>
</feature>
<dbReference type="InterPro" id="IPR011042">
    <property type="entry name" value="6-blade_b-propeller_TolB-like"/>
</dbReference>
<feature type="domain" description="Amidohydrolase 3" evidence="3">
    <location>
        <begin position="900"/>
        <end position="943"/>
    </location>
</feature>
<sequence length="1271" mass="140644">MRLRHVTLFSLPFVCFLALGLYFTPWHAFKEPATNSPFDDFERKDDIWPLRPQTPWDISTDFPYPRTLEYTVEEGTWLRLDVHPRTGDIVFDMAGDLYCISGAEYQQHSPLVSIARSFLRGVPHDADPHFSPEGDRVAFRSDAGLGIENIWVMKWRGCEEMDLDSSADSQLVEAHALEDEDRQLLLVGKVESEQRNRRRLLREGRLGALRVTNETYRWTTDPRFHPSGSTVIATKWYAHRGLPGGEGWQYDVPSISTLASGQQRPVDTESGTRIIGLYDFPATKDLEFCGVGPEQLVWWGKDALIYSKNDKDIDMVEYNKDVHKGIYSIYAFNITTKETSTLVSSYPGGATRPELSRDQRTLAFVRRVLDKEALVLKDLITGTLHHVWYGLDYDLSIISAAMGTYPSFAFSPSDDAIIIWAAGQIYRVPLSTNKLGEKIKHPGLEPVPIRFQARIKKQMADTLRGASDLNLVEHDTADTSRIHAFKDLKIDHLGKKALFQGAGRTYLHRIADSTTEEPPTIHSTAPYLTPAFVSSTTGKEETWIINTRWSDSEFSSFELVDTKCGVVYPVEGLPLGRYYAPALSNGPATESDISIAFIKKMGDPLSGDIVATANPGIYMAELTLPSTCPPEAHDTAVSLREIRFIPSSIATSSAFIMRFASDRSQVKFSPDNAQLVVQQERRVFTLDLQGPVDIAGHLPYTLVAGGEMTDEISVSSALDAGKGRPFVAFVDFAHVYIAPLPSPEEPPLWSKPGRATKGLMRVSANGGHDIAWSGDGKTLFWFSGPVLHSVEVSKLAQCKDAAVKDQLDFGISCTRPLVNTSEVHATYETDVARLRREAKEGTTNRQALDRDVLVILNATILTMDPHAYVGPIKEAAVAVRNGVFLYVGATSGLPAYSGAKVIDAHGGYVTPGFIDTHAHWIGFAVRMPATSNEMAVSLAYGVTTVHNPSTHDVDSPIERGRIERGQMPGPRVFSTGNIIFGGDTPGGHFTIASMKEAYEALWRIKSEAGPVGISYKNYIIHARASRQRLLLAARDLNMSCVPEGGMNSDWDLTYIIDGMTTLEHAFPIPVLYDDILHLFAKSGSGYTPTHVLNYGGVTGTRYIYAKEDLNHNQKLRRFTRHDLLESLSASESLPANSFALFNTSASAAKMVQLGLKTLIGAHGEPPQGFNYHYEMWFTQQGGLTNYETLRAATIDAASTLGLDHAVGSIKVGKLADFLIYPPGVDLLHGDMRQTLELLYVVRGGRVWEAETMTEVWPVRGREVVFPLFNPD</sequence>
<dbReference type="SUPFAM" id="SSF51338">
    <property type="entry name" value="Composite domain of metallo-dependent hydrolases"/>
    <property type="match status" value="1"/>
</dbReference>
<reference evidence="4 5" key="1">
    <citation type="journal article" date="2019" name="Nat. Ecol. Evol.">
        <title>Megaphylogeny resolves global patterns of mushroom evolution.</title>
        <authorList>
            <person name="Varga T."/>
            <person name="Krizsan K."/>
            <person name="Foldi C."/>
            <person name="Dima B."/>
            <person name="Sanchez-Garcia M."/>
            <person name="Sanchez-Ramirez S."/>
            <person name="Szollosi G.J."/>
            <person name="Szarkandi J.G."/>
            <person name="Papp V."/>
            <person name="Albert L."/>
            <person name="Andreopoulos W."/>
            <person name="Angelini C."/>
            <person name="Antonin V."/>
            <person name="Barry K.W."/>
            <person name="Bougher N.L."/>
            <person name="Buchanan P."/>
            <person name="Buyck B."/>
            <person name="Bense V."/>
            <person name="Catcheside P."/>
            <person name="Chovatia M."/>
            <person name="Cooper J."/>
            <person name="Damon W."/>
            <person name="Desjardin D."/>
            <person name="Finy P."/>
            <person name="Geml J."/>
            <person name="Haridas S."/>
            <person name="Hughes K."/>
            <person name="Justo A."/>
            <person name="Karasinski D."/>
            <person name="Kautmanova I."/>
            <person name="Kiss B."/>
            <person name="Kocsube S."/>
            <person name="Kotiranta H."/>
            <person name="LaButti K.M."/>
            <person name="Lechner B.E."/>
            <person name="Liimatainen K."/>
            <person name="Lipzen A."/>
            <person name="Lukacs Z."/>
            <person name="Mihaltcheva S."/>
            <person name="Morgado L.N."/>
            <person name="Niskanen T."/>
            <person name="Noordeloos M.E."/>
            <person name="Ohm R.A."/>
            <person name="Ortiz-Santana B."/>
            <person name="Ovrebo C."/>
            <person name="Racz N."/>
            <person name="Riley R."/>
            <person name="Savchenko A."/>
            <person name="Shiryaev A."/>
            <person name="Soop K."/>
            <person name="Spirin V."/>
            <person name="Szebenyi C."/>
            <person name="Tomsovsky M."/>
            <person name="Tulloss R.E."/>
            <person name="Uehling J."/>
            <person name="Grigoriev I.V."/>
            <person name="Vagvolgyi C."/>
            <person name="Papp T."/>
            <person name="Martin F.M."/>
            <person name="Miettinen O."/>
            <person name="Hibbett D.S."/>
            <person name="Nagy L.G."/>
        </authorList>
    </citation>
    <scope>NUCLEOTIDE SEQUENCE [LARGE SCALE GENOMIC DNA]</scope>
    <source>
        <strain evidence="4 5">CBS 309.79</strain>
    </source>
</reference>
<protein>
    <recommendedName>
        <fullName evidence="6">Amidohydrolase-related domain-containing protein</fullName>
    </recommendedName>
</protein>
<dbReference type="STRING" id="1884261.A0A5C3R0M7"/>
<evidence type="ECO:0000313" key="4">
    <source>
        <dbReference type="EMBL" id="TFL07813.1"/>
    </source>
</evidence>
<dbReference type="Proteomes" id="UP000305067">
    <property type="component" value="Unassembled WGS sequence"/>
</dbReference>
<evidence type="ECO:0008006" key="6">
    <source>
        <dbReference type="Google" id="ProtNLM"/>
    </source>
</evidence>
<dbReference type="PANTHER" id="PTHR43135:SF3">
    <property type="entry name" value="ALPHA-D-RIBOSE 1-METHYLPHOSPHONATE 5-TRIPHOSPHATE DIPHOSPHATASE"/>
    <property type="match status" value="1"/>
</dbReference>
<dbReference type="OrthoDB" id="194468at2759"/>
<feature type="domain" description="Amidohydrolase-related" evidence="2">
    <location>
        <begin position="1178"/>
        <end position="1220"/>
    </location>
</feature>
<dbReference type="InterPro" id="IPR011059">
    <property type="entry name" value="Metal-dep_hydrolase_composite"/>
</dbReference>
<keyword evidence="1" id="KW-0732">Signal</keyword>
<organism evidence="4 5">
    <name type="scientific">Pterulicium gracile</name>
    <dbReference type="NCBI Taxonomy" id="1884261"/>
    <lineage>
        <taxon>Eukaryota</taxon>
        <taxon>Fungi</taxon>
        <taxon>Dikarya</taxon>
        <taxon>Basidiomycota</taxon>
        <taxon>Agaricomycotina</taxon>
        <taxon>Agaricomycetes</taxon>
        <taxon>Agaricomycetidae</taxon>
        <taxon>Agaricales</taxon>
        <taxon>Pleurotineae</taxon>
        <taxon>Pterulaceae</taxon>
        <taxon>Pterulicium</taxon>
    </lineage>
</organism>
<evidence type="ECO:0000256" key="1">
    <source>
        <dbReference type="SAM" id="SignalP"/>
    </source>
</evidence>
<keyword evidence="5" id="KW-1185">Reference proteome</keyword>
<feature type="chain" id="PRO_5022903359" description="Amidohydrolase-related domain-containing protein" evidence="1">
    <location>
        <begin position="29"/>
        <end position="1271"/>
    </location>
</feature>
<dbReference type="SUPFAM" id="SSF82171">
    <property type="entry name" value="DPP6 N-terminal domain-like"/>
    <property type="match status" value="1"/>
</dbReference>
<evidence type="ECO:0000259" key="3">
    <source>
        <dbReference type="Pfam" id="PF07969"/>
    </source>
</evidence>
<dbReference type="InterPro" id="IPR032466">
    <property type="entry name" value="Metal_Hydrolase"/>
</dbReference>
<dbReference type="Pfam" id="PF01979">
    <property type="entry name" value="Amidohydro_1"/>
    <property type="match status" value="1"/>
</dbReference>
<accession>A0A5C3R0M7</accession>
<dbReference type="SUPFAM" id="SSF51556">
    <property type="entry name" value="Metallo-dependent hydrolases"/>
    <property type="match status" value="1"/>
</dbReference>
<dbReference type="InterPro" id="IPR006680">
    <property type="entry name" value="Amidohydro-rel"/>
</dbReference>
<dbReference type="PANTHER" id="PTHR43135">
    <property type="entry name" value="ALPHA-D-RIBOSE 1-METHYLPHOSPHONATE 5-TRIPHOSPHATE DIPHOSPHATASE"/>
    <property type="match status" value="1"/>
</dbReference>
<evidence type="ECO:0000313" key="5">
    <source>
        <dbReference type="Proteomes" id="UP000305067"/>
    </source>
</evidence>
<dbReference type="GO" id="GO:0016810">
    <property type="term" value="F:hydrolase activity, acting on carbon-nitrogen (but not peptide) bonds"/>
    <property type="evidence" value="ECO:0007669"/>
    <property type="project" value="InterPro"/>
</dbReference>
<gene>
    <name evidence="4" type="ORF">BDV98DRAFT_498064</name>
</gene>
<dbReference type="Gene3D" id="2.120.10.30">
    <property type="entry name" value="TolB, C-terminal domain"/>
    <property type="match status" value="1"/>
</dbReference>
<dbReference type="Gene3D" id="3.20.20.140">
    <property type="entry name" value="Metal-dependent hydrolases"/>
    <property type="match status" value="1"/>
</dbReference>
<evidence type="ECO:0000259" key="2">
    <source>
        <dbReference type="Pfam" id="PF01979"/>
    </source>
</evidence>
<proteinExistence type="predicted"/>
<dbReference type="AlphaFoldDB" id="A0A5C3R0M7"/>
<dbReference type="EMBL" id="ML178814">
    <property type="protein sequence ID" value="TFL07813.1"/>
    <property type="molecule type" value="Genomic_DNA"/>
</dbReference>
<dbReference type="InterPro" id="IPR013108">
    <property type="entry name" value="Amidohydro_3"/>
</dbReference>
<name>A0A5C3R0M7_9AGAR</name>